<reference evidence="1 2" key="1">
    <citation type="submission" date="2017-11" db="EMBL/GenBank/DDBJ databases">
        <title>Comparative genomics of Botrytis spp.</title>
        <authorList>
            <person name="Valero-Jimenez C.A."/>
            <person name="Tapia P."/>
            <person name="Veloso J."/>
            <person name="Silva-Moreno E."/>
            <person name="Staats M."/>
            <person name="Valdes J.H."/>
            <person name="Van Kan J.A.L."/>
        </authorList>
    </citation>
    <scope>NUCLEOTIDE SEQUENCE [LARGE SCALE GENOMIC DNA]</scope>
    <source>
        <strain evidence="1 2">MUCL2830</strain>
    </source>
</reference>
<evidence type="ECO:0000313" key="1">
    <source>
        <dbReference type="EMBL" id="TEY64646.1"/>
    </source>
</evidence>
<protein>
    <submittedName>
        <fullName evidence="1">Uncharacterized protein</fullName>
    </submittedName>
</protein>
<keyword evidence="2" id="KW-1185">Reference proteome</keyword>
<dbReference type="OrthoDB" id="3530994at2759"/>
<name>A0A4Y8D5E6_9HELO</name>
<evidence type="ECO:0000313" key="2">
    <source>
        <dbReference type="Proteomes" id="UP000297299"/>
    </source>
</evidence>
<accession>A0A4Y8D5E6</accession>
<comment type="caution">
    <text evidence="1">The sequence shown here is derived from an EMBL/GenBank/DDBJ whole genome shotgun (WGS) entry which is preliminary data.</text>
</comment>
<dbReference type="Proteomes" id="UP000297299">
    <property type="component" value="Unassembled WGS sequence"/>
</dbReference>
<organism evidence="1 2">
    <name type="scientific">Botryotinia calthae</name>
    <dbReference type="NCBI Taxonomy" id="38488"/>
    <lineage>
        <taxon>Eukaryota</taxon>
        <taxon>Fungi</taxon>
        <taxon>Dikarya</taxon>
        <taxon>Ascomycota</taxon>
        <taxon>Pezizomycotina</taxon>
        <taxon>Leotiomycetes</taxon>
        <taxon>Helotiales</taxon>
        <taxon>Sclerotiniaceae</taxon>
        <taxon>Botryotinia</taxon>
    </lineage>
</organism>
<sequence length="133" mass="15173">MYRPVCEKNNITGRKKCETGTCKALLSTQEYVEYYTVKNNEQDTARVASIEHYIVTSKGEYVTTVPEGKMIDVVMWIQLPGFRALMVFAANCGKKTCQMTPSCEHREVKISFAQKNPGDERFKVTETTVFSLR</sequence>
<dbReference type="EMBL" id="PHWZ01000145">
    <property type="protein sequence ID" value="TEY64646.1"/>
    <property type="molecule type" value="Genomic_DNA"/>
</dbReference>
<proteinExistence type="predicted"/>
<dbReference type="AlphaFoldDB" id="A0A4Y8D5E6"/>
<gene>
    <name evidence="1" type="ORF">BOTCAL_0145g00060</name>
</gene>